<sequence length="437" mass="50403">MKKKQSKKSVSKRKILTAVTLLLAFLFALFSFFNIHSHFRAKTPILKVYMYDLPTVFNYDVIEHFYKARGHRLTLPLHYPSHQHSAEWHLYHHLSKPPSKRVGSVVTRVSDPEAADLFFVPFFSSLSAIVNKTQWFIPGSDRERRDVNYNYNNEAVQEELVEWLEEQYYWQRNRGWDHVFVAQSSNALGRVMEKIQKGMLLVSDPGRASLIKDVLIPYSHRITAYGGTVGVENRKTLLFFKGNRFQRGEGEVRDMLFRVLENEDDIIIRHGSFSKESQVEASQGMHSSKFCLHPAGNTPSSCRLFDAILSLCIPVVVSDYIELPFEDTLDYRNIAIFVNSTSAVKPGFLVTLLRDIPTERILQYQHDLKSVRRYFDYDVDPDGPVNEIWQQVSQKLPLIKLMINRDKRLVQRDSNKPDCSCLCSNAASTISSLKLFG</sequence>
<keyword evidence="3" id="KW-0808">Transferase</keyword>
<gene>
    <name evidence="7" type="ORF">LWI29_012430</name>
</gene>
<name>A0AA39VHI0_ACESA</name>
<keyword evidence="8" id="KW-1185">Reference proteome</keyword>
<protein>
    <recommendedName>
        <fullName evidence="6">Exostosin GT47 domain-containing protein</fullName>
    </recommendedName>
</protein>
<dbReference type="EMBL" id="JAUESC010000385">
    <property type="protein sequence ID" value="KAK0578563.1"/>
    <property type="molecule type" value="Genomic_DNA"/>
</dbReference>
<accession>A0AA39VHI0</accession>
<reference evidence="7" key="1">
    <citation type="journal article" date="2022" name="Plant J.">
        <title>Strategies of tolerance reflected in two North American maple genomes.</title>
        <authorList>
            <person name="McEvoy S.L."/>
            <person name="Sezen U.U."/>
            <person name="Trouern-Trend A."/>
            <person name="McMahon S.M."/>
            <person name="Schaberg P.G."/>
            <person name="Yang J."/>
            <person name="Wegrzyn J.L."/>
            <person name="Swenson N.G."/>
        </authorList>
    </citation>
    <scope>NUCLEOTIDE SEQUENCE</scope>
    <source>
        <strain evidence="7">NS2018</strain>
    </source>
</reference>
<evidence type="ECO:0000256" key="4">
    <source>
        <dbReference type="ARBA" id="ARBA00022968"/>
    </source>
</evidence>
<dbReference type="Pfam" id="PF03016">
    <property type="entry name" value="Exostosin_GT47"/>
    <property type="match status" value="1"/>
</dbReference>
<keyword evidence="4" id="KW-0735">Signal-anchor</keyword>
<dbReference type="InterPro" id="IPR040911">
    <property type="entry name" value="Exostosin_GT47"/>
</dbReference>
<dbReference type="GO" id="GO:0016757">
    <property type="term" value="F:glycosyltransferase activity"/>
    <property type="evidence" value="ECO:0007669"/>
    <property type="project" value="UniProtKB-KW"/>
</dbReference>
<evidence type="ECO:0000256" key="2">
    <source>
        <dbReference type="ARBA" id="ARBA00010271"/>
    </source>
</evidence>
<evidence type="ECO:0000256" key="3">
    <source>
        <dbReference type="ARBA" id="ARBA00022676"/>
    </source>
</evidence>
<comment type="similarity">
    <text evidence="2">Belongs to the glycosyltransferase 47 family.</text>
</comment>
<evidence type="ECO:0000256" key="1">
    <source>
        <dbReference type="ARBA" id="ARBA00004323"/>
    </source>
</evidence>
<keyword evidence="5" id="KW-0333">Golgi apparatus</keyword>
<keyword evidence="4" id="KW-0812">Transmembrane</keyword>
<dbReference type="PANTHER" id="PTHR11062">
    <property type="entry name" value="EXOSTOSIN HEPARAN SULFATE GLYCOSYLTRANSFERASE -RELATED"/>
    <property type="match status" value="1"/>
</dbReference>
<organism evidence="7 8">
    <name type="scientific">Acer saccharum</name>
    <name type="common">Sugar maple</name>
    <dbReference type="NCBI Taxonomy" id="4024"/>
    <lineage>
        <taxon>Eukaryota</taxon>
        <taxon>Viridiplantae</taxon>
        <taxon>Streptophyta</taxon>
        <taxon>Embryophyta</taxon>
        <taxon>Tracheophyta</taxon>
        <taxon>Spermatophyta</taxon>
        <taxon>Magnoliopsida</taxon>
        <taxon>eudicotyledons</taxon>
        <taxon>Gunneridae</taxon>
        <taxon>Pentapetalae</taxon>
        <taxon>rosids</taxon>
        <taxon>malvids</taxon>
        <taxon>Sapindales</taxon>
        <taxon>Sapindaceae</taxon>
        <taxon>Hippocastanoideae</taxon>
        <taxon>Acereae</taxon>
        <taxon>Acer</taxon>
    </lineage>
</organism>
<evidence type="ECO:0000259" key="6">
    <source>
        <dbReference type="Pfam" id="PF03016"/>
    </source>
</evidence>
<dbReference type="InterPro" id="IPR004263">
    <property type="entry name" value="Exostosin"/>
</dbReference>
<dbReference type="AlphaFoldDB" id="A0AA39VHI0"/>
<keyword evidence="3" id="KW-0328">Glycosyltransferase</keyword>
<comment type="subcellular location">
    <subcellularLocation>
        <location evidence="1">Golgi apparatus membrane</location>
        <topology evidence="1">Single-pass type II membrane protein</topology>
    </subcellularLocation>
</comment>
<feature type="domain" description="Exostosin GT47" evidence="6">
    <location>
        <begin position="45"/>
        <end position="350"/>
    </location>
</feature>
<evidence type="ECO:0000313" key="8">
    <source>
        <dbReference type="Proteomes" id="UP001168877"/>
    </source>
</evidence>
<dbReference type="Proteomes" id="UP001168877">
    <property type="component" value="Unassembled WGS sequence"/>
</dbReference>
<evidence type="ECO:0000313" key="7">
    <source>
        <dbReference type="EMBL" id="KAK0578563.1"/>
    </source>
</evidence>
<evidence type="ECO:0000256" key="5">
    <source>
        <dbReference type="ARBA" id="ARBA00023034"/>
    </source>
</evidence>
<comment type="caution">
    <text evidence="7">The sequence shown here is derived from an EMBL/GenBank/DDBJ whole genome shotgun (WGS) entry which is preliminary data.</text>
</comment>
<reference evidence="7" key="2">
    <citation type="submission" date="2023-06" db="EMBL/GenBank/DDBJ databases">
        <authorList>
            <person name="Swenson N.G."/>
            <person name="Wegrzyn J.L."/>
            <person name="Mcevoy S.L."/>
        </authorList>
    </citation>
    <scope>NUCLEOTIDE SEQUENCE</scope>
    <source>
        <strain evidence="7">NS2018</strain>
        <tissue evidence="7">Leaf</tissue>
    </source>
</reference>
<dbReference type="PANTHER" id="PTHR11062:SF50">
    <property type="entry name" value="ARABINOSYLTRANSFERASE ARAD1-RELATED"/>
    <property type="match status" value="1"/>
</dbReference>
<proteinExistence type="inferred from homology"/>
<dbReference type="GO" id="GO:0000139">
    <property type="term" value="C:Golgi membrane"/>
    <property type="evidence" value="ECO:0007669"/>
    <property type="project" value="UniProtKB-SubCell"/>
</dbReference>